<feature type="domain" description="Major facilitator superfamily (MFS) profile" evidence="10">
    <location>
        <begin position="69"/>
        <end position="535"/>
    </location>
</feature>
<feature type="transmembrane region" description="Helical" evidence="9">
    <location>
        <begin position="227"/>
        <end position="248"/>
    </location>
</feature>
<feature type="transmembrane region" description="Helical" evidence="9">
    <location>
        <begin position="438"/>
        <end position="463"/>
    </location>
</feature>
<feature type="transmembrane region" description="Helical" evidence="9">
    <location>
        <begin position="302"/>
        <end position="328"/>
    </location>
</feature>
<name>A0AAW0GQ63_9APHY</name>
<feature type="compositionally biased region" description="Polar residues" evidence="8">
    <location>
        <begin position="514"/>
        <end position="529"/>
    </location>
</feature>
<feature type="transmembrane region" description="Helical" evidence="9">
    <location>
        <begin position="195"/>
        <end position="215"/>
    </location>
</feature>
<feature type="transmembrane region" description="Helical" evidence="9">
    <location>
        <begin position="475"/>
        <end position="495"/>
    </location>
</feature>
<dbReference type="Gene3D" id="1.20.1250.20">
    <property type="entry name" value="MFS general substrate transporter like domains"/>
    <property type="match status" value="1"/>
</dbReference>
<reference evidence="11 12" key="1">
    <citation type="submission" date="2022-09" db="EMBL/GenBank/DDBJ databases">
        <authorList>
            <person name="Palmer J.M."/>
        </authorList>
    </citation>
    <scope>NUCLEOTIDE SEQUENCE [LARGE SCALE GENOMIC DNA]</scope>
    <source>
        <strain evidence="11 12">DSM 7382</strain>
    </source>
</reference>
<comment type="subcellular location">
    <subcellularLocation>
        <location evidence="1">Cell membrane</location>
        <topology evidence="1">Multi-pass membrane protein</topology>
    </subcellularLocation>
</comment>
<dbReference type="GO" id="GO:0005886">
    <property type="term" value="C:plasma membrane"/>
    <property type="evidence" value="ECO:0007669"/>
    <property type="project" value="UniProtKB-SubCell"/>
</dbReference>
<dbReference type="SUPFAM" id="SSF103473">
    <property type="entry name" value="MFS general substrate transporter"/>
    <property type="match status" value="1"/>
</dbReference>
<evidence type="ECO:0000256" key="3">
    <source>
        <dbReference type="ARBA" id="ARBA00022475"/>
    </source>
</evidence>
<evidence type="ECO:0000313" key="11">
    <source>
        <dbReference type="EMBL" id="KAK7693214.1"/>
    </source>
</evidence>
<dbReference type="EMBL" id="JASBNA010000003">
    <property type="protein sequence ID" value="KAK7693214.1"/>
    <property type="molecule type" value="Genomic_DNA"/>
</dbReference>
<keyword evidence="3" id="KW-1003">Cell membrane</keyword>
<feature type="transmembrane region" description="Helical" evidence="9">
    <location>
        <begin position="104"/>
        <end position="123"/>
    </location>
</feature>
<dbReference type="InterPro" id="IPR020846">
    <property type="entry name" value="MFS_dom"/>
</dbReference>
<protein>
    <recommendedName>
        <fullName evidence="10">Major facilitator superfamily (MFS) profile domain-containing protein</fullName>
    </recommendedName>
</protein>
<evidence type="ECO:0000256" key="8">
    <source>
        <dbReference type="SAM" id="MobiDB-lite"/>
    </source>
</evidence>
<comment type="caution">
    <text evidence="11">The sequence shown here is derived from an EMBL/GenBank/DDBJ whole genome shotgun (WGS) entry which is preliminary data.</text>
</comment>
<feature type="transmembrane region" description="Helical" evidence="9">
    <location>
        <begin position="135"/>
        <end position="156"/>
    </location>
</feature>
<feature type="region of interest" description="Disordered" evidence="8">
    <location>
        <begin position="1"/>
        <end position="42"/>
    </location>
</feature>
<proteinExistence type="inferred from homology"/>
<dbReference type="PROSITE" id="PS50850">
    <property type="entry name" value="MFS"/>
    <property type="match status" value="1"/>
</dbReference>
<dbReference type="Pfam" id="PF07690">
    <property type="entry name" value="MFS_1"/>
    <property type="match status" value="1"/>
</dbReference>
<dbReference type="PANTHER" id="PTHR23502">
    <property type="entry name" value="MAJOR FACILITATOR SUPERFAMILY"/>
    <property type="match status" value="1"/>
</dbReference>
<comment type="similarity">
    <text evidence="7">Belongs to the major facilitator superfamily. DHA1 family. Polyamines/proton antiporter (TC 2.A.1.2.16) subfamily.</text>
</comment>
<dbReference type="CDD" id="cd17323">
    <property type="entry name" value="MFS_Tpo1_MDR_like"/>
    <property type="match status" value="1"/>
</dbReference>
<keyword evidence="12" id="KW-1185">Reference proteome</keyword>
<accession>A0AAW0GQ63</accession>
<feature type="region of interest" description="Disordered" evidence="8">
    <location>
        <begin position="512"/>
        <end position="535"/>
    </location>
</feature>
<keyword evidence="4 9" id="KW-0812">Transmembrane</keyword>
<dbReference type="InterPro" id="IPR036259">
    <property type="entry name" value="MFS_trans_sf"/>
</dbReference>
<feature type="transmembrane region" description="Helical" evidence="9">
    <location>
        <begin position="67"/>
        <end position="92"/>
    </location>
</feature>
<feature type="compositionally biased region" description="Basic and acidic residues" evidence="8">
    <location>
        <begin position="9"/>
        <end position="19"/>
    </location>
</feature>
<organism evidence="11 12">
    <name type="scientific">Cerrena zonata</name>
    <dbReference type="NCBI Taxonomy" id="2478898"/>
    <lineage>
        <taxon>Eukaryota</taxon>
        <taxon>Fungi</taxon>
        <taxon>Dikarya</taxon>
        <taxon>Basidiomycota</taxon>
        <taxon>Agaricomycotina</taxon>
        <taxon>Agaricomycetes</taxon>
        <taxon>Polyporales</taxon>
        <taxon>Cerrenaceae</taxon>
        <taxon>Cerrena</taxon>
    </lineage>
</organism>
<keyword evidence="2" id="KW-0813">Transport</keyword>
<evidence type="ECO:0000256" key="7">
    <source>
        <dbReference type="ARBA" id="ARBA00038459"/>
    </source>
</evidence>
<dbReference type="FunFam" id="1.20.1250.20:FF:000011">
    <property type="entry name" value="MFS multidrug transporter, putative"/>
    <property type="match status" value="1"/>
</dbReference>
<evidence type="ECO:0000259" key="10">
    <source>
        <dbReference type="PROSITE" id="PS50850"/>
    </source>
</evidence>
<evidence type="ECO:0000256" key="1">
    <source>
        <dbReference type="ARBA" id="ARBA00004651"/>
    </source>
</evidence>
<evidence type="ECO:0000256" key="6">
    <source>
        <dbReference type="ARBA" id="ARBA00023136"/>
    </source>
</evidence>
<keyword evidence="6 9" id="KW-0472">Membrane</keyword>
<dbReference type="Proteomes" id="UP001385951">
    <property type="component" value="Unassembled WGS sequence"/>
</dbReference>
<keyword evidence="5 9" id="KW-1133">Transmembrane helix</keyword>
<evidence type="ECO:0000256" key="2">
    <source>
        <dbReference type="ARBA" id="ARBA00022448"/>
    </source>
</evidence>
<evidence type="ECO:0000256" key="4">
    <source>
        <dbReference type="ARBA" id="ARBA00022692"/>
    </source>
</evidence>
<feature type="transmembrane region" description="Helical" evidence="9">
    <location>
        <begin position="407"/>
        <end position="431"/>
    </location>
</feature>
<evidence type="ECO:0000256" key="9">
    <source>
        <dbReference type="SAM" id="Phobius"/>
    </source>
</evidence>
<gene>
    <name evidence="11" type="ORF">QCA50_002780</name>
</gene>
<sequence>MSQQTCAEQDEKAGRRAKDVTVTNDTGTLESEESPYPGSGTPGDPYVVDWDITDKSYPYNWSSTKRWIITLQVGLSTWTVAFCSSSFTGGISGLAKSFHCSQEVALLGVSLFVVGFGLGPLVFAPLSEVFGRRPVFLATYSILALFLLGCAFARSIEAMLVCRMLAGIFGSSPLTNASGVVSDIWTPRERGTASALYATAPFLGPVLGPLVSGWVAESRLGWRFNFWIMLMCAGFSLAFGFLATPETYSPVLLRKRARQLQKASGGQKHYISKHDLLHNKPFREIFITSMIRPFSFLFTEPIVLLLAIYCAIAYAVLYSFFAAFPIVFQKHRHFTPGQDGLVFLGVGVGVGIGTALSPVQNRLYWRAMERSPTGKAPPEARLYLPMVAAIALPIGLFWFAWTCDPPVHYIVPILSGIPTGMGIAQIMIGLVQYLIDTYTIYCASAIASTVLLRSILGAAFPLISPPMYKKLGDHWAISIFAFISLACTPIPWLFYKYGPWIRSKSQFAKHGISPPTTIPQNNDKSSTMIRTKEVV</sequence>
<dbReference type="GO" id="GO:0022857">
    <property type="term" value="F:transmembrane transporter activity"/>
    <property type="evidence" value="ECO:0007669"/>
    <property type="project" value="InterPro"/>
</dbReference>
<evidence type="ECO:0000256" key="5">
    <source>
        <dbReference type="ARBA" id="ARBA00022989"/>
    </source>
</evidence>
<dbReference type="InterPro" id="IPR011701">
    <property type="entry name" value="MFS"/>
</dbReference>
<dbReference type="AlphaFoldDB" id="A0AAW0GQ63"/>
<feature type="transmembrane region" description="Helical" evidence="9">
    <location>
        <begin position="380"/>
        <end position="401"/>
    </location>
</feature>
<feature type="transmembrane region" description="Helical" evidence="9">
    <location>
        <begin position="340"/>
        <end position="359"/>
    </location>
</feature>
<dbReference type="PANTHER" id="PTHR23502:SF186">
    <property type="entry name" value="MAJOR FACILITATOR SUPERFAMILY (MFS) PROFILE DOMAIN-CONTAINING PROTEIN"/>
    <property type="match status" value="1"/>
</dbReference>
<evidence type="ECO:0000313" key="12">
    <source>
        <dbReference type="Proteomes" id="UP001385951"/>
    </source>
</evidence>